<reference evidence="1" key="1">
    <citation type="submission" date="2021-02" db="EMBL/GenBank/DDBJ databases">
        <authorList>
            <person name="Dougan E. K."/>
            <person name="Rhodes N."/>
            <person name="Thang M."/>
            <person name="Chan C."/>
        </authorList>
    </citation>
    <scope>NUCLEOTIDE SEQUENCE</scope>
</reference>
<dbReference type="EMBL" id="CAJNDS010001391">
    <property type="protein sequence ID" value="CAE7257672.1"/>
    <property type="molecule type" value="Genomic_DNA"/>
</dbReference>
<protein>
    <submittedName>
        <fullName evidence="1">Uncharacterized protein</fullName>
    </submittedName>
</protein>
<evidence type="ECO:0000313" key="2">
    <source>
        <dbReference type="Proteomes" id="UP000604046"/>
    </source>
</evidence>
<evidence type="ECO:0000313" key="1">
    <source>
        <dbReference type="EMBL" id="CAE7257672.1"/>
    </source>
</evidence>
<sequence>MLLGKHVGERRRFIGPSSLASLRPRNEVGSSISAWHIVLKDPEPGTAVCDALARHDSLSKRFAALSKRATLVALAPGTGKSTLTVLLNEALARKVDPMQFVELHIGRLPKSVHYTALALREALGFKAPVCEYFADSDVVLESLDPRWRPRAEKLMAIAETSGRMPPGAYEELILDFWEQVDPAELPQVLLMNNYGCEEAPWFTLRAKLPLKEMESRWRGRISSELSDAEAEKATRSCRFGWHDMIGEVLEFPEIVQALVCLATTPTAFRLGLPQEPQEPQPGGLSAQALFATMSNTTVSTLLSARVVETAQGCALGALAFLPA</sequence>
<accession>A0A812M6A7</accession>
<gene>
    <name evidence="1" type="ORF">SNAT2548_LOCUS13350</name>
</gene>
<proteinExistence type="predicted"/>
<keyword evidence="2" id="KW-1185">Reference proteome</keyword>
<dbReference type="Proteomes" id="UP000604046">
    <property type="component" value="Unassembled WGS sequence"/>
</dbReference>
<name>A0A812M6A7_9DINO</name>
<dbReference type="AlphaFoldDB" id="A0A812M6A7"/>
<comment type="caution">
    <text evidence="1">The sequence shown here is derived from an EMBL/GenBank/DDBJ whole genome shotgun (WGS) entry which is preliminary data.</text>
</comment>
<organism evidence="1 2">
    <name type="scientific">Symbiodinium natans</name>
    <dbReference type="NCBI Taxonomy" id="878477"/>
    <lineage>
        <taxon>Eukaryota</taxon>
        <taxon>Sar</taxon>
        <taxon>Alveolata</taxon>
        <taxon>Dinophyceae</taxon>
        <taxon>Suessiales</taxon>
        <taxon>Symbiodiniaceae</taxon>
        <taxon>Symbiodinium</taxon>
    </lineage>
</organism>